<reference evidence="1 2" key="1">
    <citation type="journal article" date="2019" name="Sci. Rep.">
        <title>Orb-weaving spider Araneus ventricosus genome elucidates the spidroin gene catalogue.</title>
        <authorList>
            <person name="Kono N."/>
            <person name="Nakamura H."/>
            <person name="Ohtoshi R."/>
            <person name="Moran D.A.P."/>
            <person name="Shinohara A."/>
            <person name="Yoshida Y."/>
            <person name="Fujiwara M."/>
            <person name="Mori M."/>
            <person name="Tomita M."/>
            <person name="Arakawa K."/>
        </authorList>
    </citation>
    <scope>NUCLEOTIDE SEQUENCE [LARGE SCALE GENOMIC DNA]</scope>
</reference>
<evidence type="ECO:0000313" key="2">
    <source>
        <dbReference type="Proteomes" id="UP000499080"/>
    </source>
</evidence>
<sequence length="101" mass="11497">MLENHTFDKKPPGDHRLAVLLNTRGTDVFSFELDKQKRHFSGGVSLNCPGKDYLLAIRGTDVDPHVLDLPESKKQNFGITSVCEHNDLKTIRSYVIFTHKF</sequence>
<comment type="caution">
    <text evidence="1">The sequence shown here is derived from an EMBL/GenBank/DDBJ whole genome shotgun (WGS) entry which is preliminary data.</text>
</comment>
<accession>A0A4Y2E792</accession>
<protein>
    <submittedName>
        <fullName evidence="1">Uncharacterized protein</fullName>
    </submittedName>
</protein>
<proteinExistence type="predicted"/>
<gene>
    <name evidence="1" type="ORF">AVEN_117402_1</name>
</gene>
<organism evidence="1 2">
    <name type="scientific">Araneus ventricosus</name>
    <name type="common">Orbweaver spider</name>
    <name type="synonym">Epeira ventricosa</name>
    <dbReference type="NCBI Taxonomy" id="182803"/>
    <lineage>
        <taxon>Eukaryota</taxon>
        <taxon>Metazoa</taxon>
        <taxon>Ecdysozoa</taxon>
        <taxon>Arthropoda</taxon>
        <taxon>Chelicerata</taxon>
        <taxon>Arachnida</taxon>
        <taxon>Araneae</taxon>
        <taxon>Araneomorphae</taxon>
        <taxon>Entelegynae</taxon>
        <taxon>Araneoidea</taxon>
        <taxon>Araneidae</taxon>
        <taxon>Araneus</taxon>
    </lineage>
</organism>
<name>A0A4Y2E792_ARAVE</name>
<evidence type="ECO:0000313" key="1">
    <source>
        <dbReference type="EMBL" id="GBM23655.1"/>
    </source>
</evidence>
<dbReference type="Proteomes" id="UP000499080">
    <property type="component" value="Unassembled WGS sequence"/>
</dbReference>
<dbReference type="AlphaFoldDB" id="A0A4Y2E792"/>
<dbReference type="EMBL" id="BGPR01000501">
    <property type="protein sequence ID" value="GBM23655.1"/>
    <property type="molecule type" value="Genomic_DNA"/>
</dbReference>
<keyword evidence="2" id="KW-1185">Reference proteome</keyword>